<dbReference type="SMART" id="SM00829">
    <property type="entry name" value="PKS_ER"/>
    <property type="match status" value="1"/>
</dbReference>
<evidence type="ECO:0000259" key="1">
    <source>
        <dbReference type="SMART" id="SM00829"/>
    </source>
</evidence>
<sequence>MSVFVGPTVQQALLLHAPRQRYQLSEIEVPTFHDDEVLIRIEAIGLNPIDHKSADYGFALPVLPALNGRDLAGVVVGVGSNVQRWRFGDLVFGPSTAYRDYRTSAFQEFAVASEHCLGSVPVKSSVEQCAALGVGAVAAALAIGSALGIAIRGFAPRSLAIGAEGESPEWVKTTGSPTPIQEPSAQFGDWILIWGGSTTSGYLAAQLAQTAGLRVIAVANRERHEERLRAVGIEHVVDRDDPIAAVAKIREITGGALRYAIDCVGKTSASHALEALSLSADTYLVGLSGLPKTARSGVRLCEVKTDLDLYQPIKTFHTNAAVGSGLMRLLEELIDNNELVLPAVEVIHGGLEAVNNGLDRLRRGECGFGRIVVRISHA</sequence>
<dbReference type="InterPro" id="IPR013154">
    <property type="entry name" value="ADH-like_N"/>
</dbReference>
<dbReference type="InterPro" id="IPR011032">
    <property type="entry name" value="GroES-like_sf"/>
</dbReference>
<protein>
    <submittedName>
        <fullName evidence="2">BQ5605_C007g04587 protein</fullName>
    </submittedName>
</protein>
<dbReference type="Gene3D" id="3.40.50.720">
    <property type="entry name" value="NAD(P)-binding Rossmann-like Domain"/>
    <property type="match status" value="1"/>
</dbReference>
<dbReference type="InterPro" id="IPR036291">
    <property type="entry name" value="NAD(P)-bd_dom_sf"/>
</dbReference>
<accession>A0A2X0M7C3</accession>
<dbReference type="CDD" id="cd08249">
    <property type="entry name" value="enoyl_reductase_like"/>
    <property type="match status" value="1"/>
</dbReference>
<dbReference type="AlphaFoldDB" id="A0A2X0M7C3"/>
<dbReference type="Proteomes" id="UP000249464">
    <property type="component" value="Unassembled WGS sequence"/>
</dbReference>
<dbReference type="PANTHER" id="PTHR45348">
    <property type="entry name" value="HYPOTHETICAL OXIDOREDUCTASE (EUROFUNG)"/>
    <property type="match status" value="1"/>
</dbReference>
<dbReference type="SUPFAM" id="SSF50129">
    <property type="entry name" value="GroES-like"/>
    <property type="match status" value="1"/>
</dbReference>
<keyword evidence="3" id="KW-1185">Reference proteome</keyword>
<gene>
    <name evidence="2" type="primary">BQ5605_C007g04587</name>
    <name evidence="2" type="ORF">BQ5605_C007G04587</name>
</gene>
<dbReference type="PANTHER" id="PTHR45348:SF2">
    <property type="entry name" value="ZINC-TYPE ALCOHOL DEHYDROGENASE-LIKE PROTEIN C2E1P3.01"/>
    <property type="match status" value="1"/>
</dbReference>
<dbReference type="SUPFAM" id="SSF51735">
    <property type="entry name" value="NAD(P)-binding Rossmann-fold domains"/>
    <property type="match status" value="1"/>
</dbReference>
<name>A0A2X0M7C3_9BASI</name>
<dbReference type="InterPro" id="IPR047122">
    <property type="entry name" value="Trans-enoyl_RdTase-like"/>
</dbReference>
<dbReference type="Pfam" id="PF08240">
    <property type="entry name" value="ADH_N"/>
    <property type="match status" value="1"/>
</dbReference>
<dbReference type="EMBL" id="FQNC01000045">
    <property type="protein sequence ID" value="SGY61681.1"/>
    <property type="molecule type" value="Genomic_DNA"/>
</dbReference>
<dbReference type="Gene3D" id="3.90.180.10">
    <property type="entry name" value="Medium-chain alcohol dehydrogenases, catalytic domain"/>
    <property type="match status" value="1"/>
</dbReference>
<reference evidence="2 3" key="1">
    <citation type="submission" date="2016-11" db="EMBL/GenBank/DDBJ databases">
        <authorList>
            <person name="Jaros S."/>
            <person name="Januszkiewicz K."/>
            <person name="Wedrychowicz H."/>
        </authorList>
    </citation>
    <scope>NUCLEOTIDE SEQUENCE [LARGE SCALE GENOMIC DNA]</scope>
</reference>
<dbReference type="Pfam" id="PF00107">
    <property type="entry name" value="ADH_zinc_N"/>
    <property type="match status" value="1"/>
</dbReference>
<dbReference type="InterPro" id="IPR020843">
    <property type="entry name" value="ER"/>
</dbReference>
<proteinExistence type="predicted"/>
<evidence type="ECO:0000313" key="2">
    <source>
        <dbReference type="EMBL" id="SGY61681.1"/>
    </source>
</evidence>
<organism evidence="2 3">
    <name type="scientific">Microbotryum silenes-dioicae</name>
    <dbReference type="NCBI Taxonomy" id="796604"/>
    <lineage>
        <taxon>Eukaryota</taxon>
        <taxon>Fungi</taxon>
        <taxon>Dikarya</taxon>
        <taxon>Basidiomycota</taxon>
        <taxon>Pucciniomycotina</taxon>
        <taxon>Microbotryomycetes</taxon>
        <taxon>Microbotryales</taxon>
        <taxon>Microbotryaceae</taxon>
        <taxon>Microbotryum</taxon>
    </lineage>
</organism>
<dbReference type="GO" id="GO:0016651">
    <property type="term" value="F:oxidoreductase activity, acting on NAD(P)H"/>
    <property type="evidence" value="ECO:0007669"/>
    <property type="project" value="InterPro"/>
</dbReference>
<dbReference type="InterPro" id="IPR013149">
    <property type="entry name" value="ADH-like_C"/>
</dbReference>
<evidence type="ECO:0000313" key="3">
    <source>
        <dbReference type="Proteomes" id="UP000249464"/>
    </source>
</evidence>
<dbReference type="STRING" id="796604.A0A2X0M7C3"/>
<feature type="domain" description="Enoyl reductase (ER)" evidence="1">
    <location>
        <begin position="17"/>
        <end position="373"/>
    </location>
</feature>